<name>A0A550C8M0_9AGAR</name>
<feature type="compositionally biased region" description="Polar residues" evidence="1">
    <location>
        <begin position="298"/>
        <end position="312"/>
    </location>
</feature>
<dbReference type="AlphaFoldDB" id="A0A550C8M0"/>
<feature type="compositionally biased region" description="Pro residues" evidence="1">
    <location>
        <begin position="159"/>
        <end position="168"/>
    </location>
</feature>
<feature type="compositionally biased region" description="Basic and acidic residues" evidence="1">
    <location>
        <begin position="10"/>
        <end position="24"/>
    </location>
</feature>
<dbReference type="Proteomes" id="UP000320762">
    <property type="component" value="Unassembled WGS sequence"/>
</dbReference>
<sequence>MNRHPAPEILDPRPSKRPRLENASHHTPSKSSPSVFATPDGFAKSSKRPKARIHSEPFTSGFVTTSDNSKPCGAAKKPPPVTPLKHPMKPPSGPPRRTLQPLKPSAFPPPFFPQEAAQSPAQSKKQLPRLVDLNLSTPVKSSPSRIPITPITTSLTPRRPVPLPPPCTVKPSPRLKVMVAPPAPVPETPPNFRKTILTTMMARTTDPATAAGSAEVASLLLQSHAVIPYKPLPEEERGLHRSPSKKDGKRPEKYVSGGLAARAALLVSRTQASVALWQTDMERQIDSAAKLASAAGKPTSTIGKPVSTTGKPLSNPCKPVSRGFSKSISTPCKPISKLVRPSPVSNKPTSTTGKPVATPLRRCRANLPRQATLVYAYKPVSISNKPASRGGPARLVPDLRLLIKRVVQAPMPAKSAYAGNLPSKWATGIALCQILPKSGSATRAPGRRRSHGGEAGGQRGDANPHTDVNLVAVVFSFNAREEAAYDAKRIAMQEAAARKARRATVREGACFQVGREVLVWQPFSEHGVIGGRGLLRSPGVNGCPESPRQERTIYREPPRAPQPPPFAFMDSSQSSGPGSQVQSSQSEEEEEVDDVRYRRERSSARGL</sequence>
<feature type="region of interest" description="Disordered" evidence="1">
    <location>
        <begin position="296"/>
        <end position="358"/>
    </location>
</feature>
<evidence type="ECO:0000313" key="3">
    <source>
        <dbReference type="Proteomes" id="UP000320762"/>
    </source>
</evidence>
<feature type="compositionally biased region" description="Polar residues" evidence="1">
    <location>
        <begin position="25"/>
        <end position="35"/>
    </location>
</feature>
<evidence type="ECO:0000256" key="1">
    <source>
        <dbReference type="SAM" id="MobiDB-lite"/>
    </source>
</evidence>
<comment type="caution">
    <text evidence="2">The sequence shown here is derived from an EMBL/GenBank/DDBJ whole genome shotgun (WGS) entry which is preliminary data.</text>
</comment>
<feature type="compositionally biased region" description="Basic and acidic residues" evidence="1">
    <location>
        <begin position="547"/>
        <end position="558"/>
    </location>
</feature>
<proteinExistence type="predicted"/>
<organism evidence="2 3">
    <name type="scientific">Schizophyllum amplum</name>
    <dbReference type="NCBI Taxonomy" id="97359"/>
    <lineage>
        <taxon>Eukaryota</taxon>
        <taxon>Fungi</taxon>
        <taxon>Dikarya</taxon>
        <taxon>Basidiomycota</taxon>
        <taxon>Agaricomycotina</taxon>
        <taxon>Agaricomycetes</taxon>
        <taxon>Agaricomycetidae</taxon>
        <taxon>Agaricales</taxon>
        <taxon>Schizophyllaceae</taxon>
        <taxon>Schizophyllum</taxon>
    </lineage>
</organism>
<feature type="compositionally biased region" description="Basic and acidic residues" evidence="1">
    <location>
        <begin position="594"/>
        <end position="607"/>
    </location>
</feature>
<protein>
    <submittedName>
        <fullName evidence="2">Uncharacterized protein</fullName>
    </submittedName>
</protein>
<feature type="region of interest" description="Disordered" evidence="1">
    <location>
        <begin position="1"/>
        <end position="168"/>
    </location>
</feature>
<evidence type="ECO:0000313" key="2">
    <source>
        <dbReference type="EMBL" id="TRM61142.1"/>
    </source>
</evidence>
<accession>A0A550C8M0</accession>
<feature type="compositionally biased region" description="Basic and acidic residues" evidence="1">
    <location>
        <begin position="232"/>
        <end position="253"/>
    </location>
</feature>
<reference evidence="2 3" key="1">
    <citation type="journal article" date="2019" name="New Phytol.">
        <title>Comparative genomics reveals unique wood-decay strategies and fruiting body development in the Schizophyllaceae.</title>
        <authorList>
            <person name="Almasi E."/>
            <person name="Sahu N."/>
            <person name="Krizsan K."/>
            <person name="Balint B."/>
            <person name="Kovacs G.M."/>
            <person name="Kiss B."/>
            <person name="Cseklye J."/>
            <person name="Drula E."/>
            <person name="Henrissat B."/>
            <person name="Nagy I."/>
            <person name="Chovatia M."/>
            <person name="Adam C."/>
            <person name="LaButti K."/>
            <person name="Lipzen A."/>
            <person name="Riley R."/>
            <person name="Grigoriev I.V."/>
            <person name="Nagy L.G."/>
        </authorList>
    </citation>
    <scope>NUCLEOTIDE SEQUENCE [LARGE SCALE GENOMIC DNA]</scope>
    <source>
        <strain evidence="2 3">NL-1724</strain>
    </source>
</reference>
<feature type="region of interest" description="Disordered" evidence="1">
    <location>
        <begin position="535"/>
        <end position="607"/>
    </location>
</feature>
<feature type="compositionally biased region" description="Low complexity" evidence="1">
    <location>
        <begin position="567"/>
        <end position="585"/>
    </location>
</feature>
<dbReference type="STRING" id="97359.A0A550C8M0"/>
<dbReference type="OrthoDB" id="3215163at2759"/>
<feature type="compositionally biased region" description="Low complexity" evidence="1">
    <location>
        <begin position="113"/>
        <end position="125"/>
    </location>
</feature>
<dbReference type="EMBL" id="VDMD01000018">
    <property type="protein sequence ID" value="TRM61142.1"/>
    <property type="molecule type" value="Genomic_DNA"/>
</dbReference>
<feature type="compositionally biased region" description="Polar residues" evidence="1">
    <location>
        <begin position="343"/>
        <end position="353"/>
    </location>
</feature>
<gene>
    <name evidence="2" type="ORF">BD626DRAFT_632039</name>
</gene>
<keyword evidence="3" id="KW-1185">Reference proteome</keyword>
<feature type="region of interest" description="Disordered" evidence="1">
    <location>
        <begin position="439"/>
        <end position="464"/>
    </location>
</feature>
<feature type="compositionally biased region" description="Polar residues" evidence="1">
    <location>
        <begin position="57"/>
        <end position="69"/>
    </location>
</feature>
<feature type="region of interest" description="Disordered" evidence="1">
    <location>
        <begin position="231"/>
        <end position="253"/>
    </location>
</feature>
<feature type="compositionally biased region" description="Low complexity" evidence="1">
    <location>
        <begin position="141"/>
        <end position="158"/>
    </location>
</feature>